<dbReference type="Proteomes" id="UP001195483">
    <property type="component" value="Unassembled WGS sequence"/>
</dbReference>
<feature type="signal peptide" evidence="1">
    <location>
        <begin position="1"/>
        <end position="21"/>
    </location>
</feature>
<dbReference type="AlphaFoldDB" id="A0AAE0W2X3"/>
<reference evidence="2" key="2">
    <citation type="journal article" date="2021" name="Genome Biol. Evol.">
        <title>Developing a high-quality reference genome for a parasitic bivalve with doubly uniparental inheritance (Bivalvia: Unionida).</title>
        <authorList>
            <person name="Smith C.H."/>
        </authorList>
    </citation>
    <scope>NUCLEOTIDE SEQUENCE</scope>
    <source>
        <strain evidence="2">CHS0354</strain>
        <tissue evidence="2">Mantle</tissue>
    </source>
</reference>
<gene>
    <name evidence="2" type="ORF">CHS0354_001040</name>
</gene>
<keyword evidence="1" id="KW-0732">Signal</keyword>
<evidence type="ECO:0000313" key="2">
    <source>
        <dbReference type="EMBL" id="KAK3598502.1"/>
    </source>
</evidence>
<reference evidence="2" key="3">
    <citation type="submission" date="2023-05" db="EMBL/GenBank/DDBJ databases">
        <authorList>
            <person name="Smith C.H."/>
        </authorList>
    </citation>
    <scope>NUCLEOTIDE SEQUENCE</scope>
    <source>
        <strain evidence="2">CHS0354</strain>
        <tissue evidence="2">Mantle</tissue>
    </source>
</reference>
<feature type="chain" id="PRO_5042033599" evidence="1">
    <location>
        <begin position="22"/>
        <end position="113"/>
    </location>
</feature>
<dbReference type="InterPro" id="IPR006150">
    <property type="entry name" value="Cys_repeat_1"/>
</dbReference>
<sequence>MAKITIIAFLAILLQVGKVFPRNPGSCPDREIPTGHTCLGFANHQCPLGQRCRYIPSSSLGICCRTFNTWDVCPSGSVPTGSQCRRIVEECESGSFCQYIPDTSYGYCCVFTH</sequence>
<keyword evidence="3" id="KW-1185">Reference proteome</keyword>
<evidence type="ECO:0000256" key="1">
    <source>
        <dbReference type="SAM" id="SignalP"/>
    </source>
</evidence>
<accession>A0AAE0W2X3</accession>
<name>A0AAE0W2X3_9BIVA</name>
<dbReference type="SMART" id="SM00289">
    <property type="entry name" value="WR1"/>
    <property type="match status" value="2"/>
</dbReference>
<organism evidence="2 3">
    <name type="scientific">Potamilus streckersoni</name>
    <dbReference type="NCBI Taxonomy" id="2493646"/>
    <lineage>
        <taxon>Eukaryota</taxon>
        <taxon>Metazoa</taxon>
        <taxon>Spiralia</taxon>
        <taxon>Lophotrochozoa</taxon>
        <taxon>Mollusca</taxon>
        <taxon>Bivalvia</taxon>
        <taxon>Autobranchia</taxon>
        <taxon>Heteroconchia</taxon>
        <taxon>Palaeoheterodonta</taxon>
        <taxon>Unionida</taxon>
        <taxon>Unionoidea</taxon>
        <taxon>Unionidae</taxon>
        <taxon>Ambleminae</taxon>
        <taxon>Lampsilini</taxon>
        <taxon>Potamilus</taxon>
    </lineage>
</organism>
<proteinExistence type="predicted"/>
<reference evidence="2" key="1">
    <citation type="journal article" date="2021" name="Genome Biol. Evol.">
        <title>A High-Quality Reference Genome for a Parasitic Bivalve with Doubly Uniparental Inheritance (Bivalvia: Unionida).</title>
        <authorList>
            <person name="Smith C.H."/>
        </authorList>
    </citation>
    <scope>NUCLEOTIDE SEQUENCE</scope>
    <source>
        <strain evidence="2">CHS0354</strain>
    </source>
</reference>
<protein>
    <submittedName>
        <fullName evidence="2">Uncharacterized protein</fullName>
    </submittedName>
</protein>
<dbReference type="EMBL" id="JAEAOA010000110">
    <property type="protein sequence ID" value="KAK3598502.1"/>
    <property type="molecule type" value="Genomic_DNA"/>
</dbReference>
<comment type="caution">
    <text evidence="2">The sequence shown here is derived from an EMBL/GenBank/DDBJ whole genome shotgun (WGS) entry which is preliminary data.</text>
</comment>
<evidence type="ECO:0000313" key="3">
    <source>
        <dbReference type="Proteomes" id="UP001195483"/>
    </source>
</evidence>